<organism evidence="3 4">
    <name type="scientific">Nocardioides pocheonensis</name>
    <dbReference type="NCBI Taxonomy" id="661485"/>
    <lineage>
        <taxon>Bacteria</taxon>
        <taxon>Bacillati</taxon>
        <taxon>Actinomycetota</taxon>
        <taxon>Actinomycetes</taxon>
        <taxon>Propionibacteriales</taxon>
        <taxon>Nocardioidaceae</taxon>
        <taxon>Nocardioides</taxon>
    </lineage>
</organism>
<proteinExistence type="predicted"/>
<gene>
    <name evidence="3" type="ORF">EFL26_11115</name>
</gene>
<dbReference type="AlphaFoldDB" id="A0A3N0GMV6"/>
<evidence type="ECO:0000259" key="2">
    <source>
        <dbReference type="Pfam" id="PF03703"/>
    </source>
</evidence>
<dbReference type="PANTHER" id="PTHR37938:SF1">
    <property type="entry name" value="BLL0215 PROTEIN"/>
    <property type="match status" value="1"/>
</dbReference>
<keyword evidence="4" id="KW-1185">Reference proteome</keyword>
<dbReference type="PANTHER" id="PTHR37938">
    <property type="entry name" value="BLL0215 PROTEIN"/>
    <property type="match status" value="1"/>
</dbReference>
<dbReference type="EMBL" id="RJSF01000040">
    <property type="protein sequence ID" value="RNM13556.1"/>
    <property type="molecule type" value="Genomic_DNA"/>
</dbReference>
<evidence type="ECO:0000313" key="3">
    <source>
        <dbReference type="EMBL" id="RNM13556.1"/>
    </source>
</evidence>
<reference evidence="3 4" key="1">
    <citation type="submission" date="2018-11" db="EMBL/GenBank/DDBJ databases">
        <authorList>
            <person name="Li F."/>
        </authorList>
    </citation>
    <scope>NUCLEOTIDE SEQUENCE [LARGE SCALE GENOMIC DNA]</scope>
    <source>
        <strain evidence="3 4">Gsoil 818</strain>
    </source>
</reference>
<protein>
    <submittedName>
        <fullName evidence="3">PH domain-containing protein</fullName>
    </submittedName>
</protein>
<dbReference type="OrthoDB" id="4350422at2"/>
<keyword evidence="1" id="KW-1133">Transmembrane helix</keyword>
<dbReference type="RefSeq" id="WP_123222964.1">
    <property type="nucleotide sequence ID" value="NZ_RJSF01000040.1"/>
</dbReference>
<comment type="caution">
    <text evidence="3">The sequence shown here is derived from an EMBL/GenBank/DDBJ whole genome shotgun (WGS) entry which is preliminary data.</text>
</comment>
<accession>A0A3N0GMV6</accession>
<keyword evidence="1" id="KW-0472">Membrane</keyword>
<dbReference type="Proteomes" id="UP000279994">
    <property type="component" value="Unassembled WGS sequence"/>
</dbReference>
<keyword evidence="1" id="KW-0812">Transmembrane</keyword>
<dbReference type="Pfam" id="PF03703">
    <property type="entry name" value="bPH_2"/>
    <property type="match status" value="1"/>
</dbReference>
<sequence>MAINPKLLNEGESVVWSTRTHVKALFVPALVLILAAGIGGYLSSLPESHQNVWLTIIWVIAGLVVLVYAVWPFLKWWTTTYTVTNRRLTTHSGVLNRTGHDIPLARISDVSYEKDLLDRVFGCGTLVISDASEQGRVALQDIPRVEQLQLKLSDLLFHGSQPTSSATDDGT</sequence>
<feature type="transmembrane region" description="Helical" evidence="1">
    <location>
        <begin position="25"/>
        <end position="46"/>
    </location>
</feature>
<evidence type="ECO:0000313" key="4">
    <source>
        <dbReference type="Proteomes" id="UP000279994"/>
    </source>
</evidence>
<dbReference type="InterPro" id="IPR005182">
    <property type="entry name" value="YdbS-like_PH"/>
</dbReference>
<feature type="domain" description="YdbS-like PH" evidence="2">
    <location>
        <begin position="76"/>
        <end position="149"/>
    </location>
</feature>
<name>A0A3N0GMV6_9ACTN</name>
<feature type="transmembrane region" description="Helical" evidence="1">
    <location>
        <begin position="52"/>
        <end position="71"/>
    </location>
</feature>
<evidence type="ECO:0000256" key="1">
    <source>
        <dbReference type="SAM" id="Phobius"/>
    </source>
</evidence>